<protein>
    <submittedName>
        <fullName evidence="2">Uncharacterized protein</fullName>
    </submittedName>
</protein>
<dbReference type="OrthoDB" id="948349at2"/>
<gene>
    <name evidence="2" type="ORF">SAMN05444362_10452</name>
</gene>
<dbReference type="EMBL" id="FQUC01000004">
    <property type="protein sequence ID" value="SHF15900.1"/>
    <property type="molecule type" value="Genomic_DNA"/>
</dbReference>
<evidence type="ECO:0000313" key="3">
    <source>
        <dbReference type="Proteomes" id="UP000184480"/>
    </source>
</evidence>
<feature type="signal peptide" evidence="1">
    <location>
        <begin position="1"/>
        <end position="24"/>
    </location>
</feature>
<reference evidence="3" key="1">
    <citation type="submission" date="2016-11" db="EMBL/GenBank/DDBJ databases">
        <authorList>
            <person name="Varghese N."/>
            <person name="Submissions S."/>
        </authorList>
    </citation>
    <scope>NUCLEOTIDE SEQUENCE [LARGE SCALE GENOMIC DNA]</scope>
    <source>
        <strain evidence="3">DSM 27370</strain>
    </source>
</reference>
<organism evidence="2 3">
    <name type="scientific">Dysgonomonas macrotermitis</name>
    <dbReference type="NCBI Taxonomy" id="1346286"/>
    <lineage>
        <taxon>Bacteria</taxon>
        <taxon>Pseudomonadati</taxon>
        <taxon>Bacteroidota</taxon>
        <taxon>Bacteroidia</taxon>
        <taxon>Bacteroidales</taxon>
        <taxon>Dysgonomonadaceae</taxon>
        <taxon>Dysgonomonas</taxon>
    </lineage>
</organism>
<dbReference type="RefSeq" id="WP_062181466.1">
    <property type="nucleotide sequence ID" value="NZ_BBXL01000013.1"/>
</dbReference>
<name>A0A1M4ZCY8_9BACT</name>
<dbReference type="PROSITE" id="PS51257">
    <property type="entry name" value="PROKAR_LIPOPROTEIN"/>
    <property type="match status" value="1"/>
</dbReference>
<dbReference type="AlphaFoldDB" id="A0A1M4ZCY8"/>
<proteinExistence type="predicted"/>
<keyword evidence="3" id="KW-1185">Reference proteome</keyword>
<dbReference type="Proteomes" id="UP000184480">
    <property type="component" value="Unassembled WGS sequence"/>
</dbReference>
<accession>A0A1M4ZCY8</accession>
<evidence type="ECO:0000256" key="1">
    <source>
        <dbReference type="SAM" id="SignalP"/>
    </source>
</evidence>
<sequence>MKKIFAAILLIPLLLTSCSSTYFFSVLNTGTPYTEKVDNGDFVFENDSLWIAHCFNGENAPIQITVYNKLDTPLYVDWGKSALIVQDQAVSYAGKASRISISTSSETYHYPFSSSSETQSISIGSIGATPSNVDFIPPRTKVSNATLSLNLSLKDVEKLSYKNAKMGNKHQESIDVKRANFTPEDTPFSFTSYITVYAVPEKPMVFEQDFYISSLIKTNAMSPKNLPGDMSQRGDMFFIEKPANNTGWAILLGATVVAGAAILETKAGNNYYYE</sequence>
<evidence type="ECO:0000313" key="2">
    <source>
        <dbReference type="EMBL" id="SHF15900.1"/>
    </source>
</evidence>
<keyword evidence="1" id="KW-0732">Signal</keyword>
<feature type="chain" id="PRO_5009908585" evidence="1">
    <location>
        <begin position="25"/>
        <end position="274"/>
    </location>
</feature>